<evidence type="ECO:0000313" key="4">
    <source>
        <dbReference type="EMBL" id="CAE4583246.1"/>
    </source>
</evidence>
<dbReference type="EC" id="3.1.1.31" evidence="2"/>
<accession>A0A7S4QJ70</accession>
<dbReference type="SUPFAM" id="SSF100950">
    <property type="entry name" value="NagB/RpiA/CoA transferase-like"/>
    <property type="match status" value="1"/>
</dbReference>
<proteinExistence type="inferred from homology"/>
<name>A0A7S4QJ70_9STRA</name>
<dbReference type="CDD" id="cd01400">
    <property type="entry name" value="6PGL"/>
    <property type="match status" value="1"/>
</dbReference>
<evidence type="ECO:0000256" key="1">
    <source>
        <dbReference type="ARBA" id="ARBA00010662"/>
    </source>
</evidence>
<dbReference type="NCBIfam" id="TIGR01198">
    <property type="entry name" value="pgl"/>
    <property type="match status" value="1"/>
</dbReference>
<dbReference type="InterPro" id="IPR037171">
    <property type="entry name" value="NagB/RpiA_transferase-like"/>
</dbReference>
<dbReference type="InterPro" id="IPR006148">
    <property type="entry name" value="Glc/Gal-6P_isomerase"/>
</dbReference>
<organism evidence="4">
    <name type="scientific">Ditylum brightwellii</name>
    <dbReference type="NCBI Taxonomy" id="49249"/>
    <lineage>
        <taxon>Eukaryota</taxon>
        <taxon>Sar</taxon>
        <taxon>Stramenopiles</taxon>
        <taxon>Ochrophyta</taxon>
        <taxon>Bacillariophyta</taxon>
        <taxon>Mediophyceae</taxon>
        <taxon>Lithodesmiophycidae</taxon>
        <taxon>Lithodesmiales</taxon>
        <taxon>Lithodesmiaceae</taxon>
        <taxon>Ditylum</taxon>
    </lineage>
</organism>
<evidence type="ECO:0000256" key="2">
    <source>
        <dbReference type="RuleBase" id="RU365095"/>
    </source>
</evidence>
<reference evidence="4" key="1">
    <citation type="submission" date="2021-01" db="EMBL/GenBank/DDBJ databases">
        <authorList>
            <person name="Corre E."/>
            <person name="Pelletier E."/>
            <person name="Niang G."/>
            <person name="Scheremetjew M."/>
            <person name="Finn R."/>
            <person name="Kale V."/>
            <person name="Holt S."/>
            <person name="Cochrane G."/>
            <person name="Meng A."/>
            <person name="Brown T."/>
            <person name="Cohen L."/>
        </authorList>
    </citation>
    <scope>NUCLEOTIDE SEQUENCE</scope>
    <source>
        <strain evidence="4">GSO104</strain>
    </source>
</reference>
<dbReference type="InterPro" id="IPR039104">
    <property type="entry name" value="6PGL"/>
</dbReference>
<evidence type="ECO:0000259" key="3">
    <source>
        <dbReference type="Pfam" id="PF01182"/>
    </source>
</evidence>
<dbReference type="PANTHER" id="PTHR11054">
    <property type="entry name" value="6-PHOSPHOGLUCONOLACTONASE"/>
    <property type="match status" value="1"/>
</dbReference>
<protein>
    <recommendedName>
        <fullName evidence="2">6-phosphogluconolactonase</fullName>
        <shortName evidence="2">6PGL</shortName>
        <ecNumber evidence="2">3.1.1.31</ecNumber>
    </recommendedName>
</protein>
<comment type="function">
    <text evidence="2">Hydrolysis of 6-phosphogluconolactone to 6-phosphogluconate.</text>
</comment>
<dbReference type="GO" id="GO:0006098">
    <property type="term" value="P:pentose-phosphate shunt"/>
    <property type="evidence" value="ECO:0007669"/>
    <property type="project" value="UniProtKB-UniPathway"/>
</dbReference>
<dbReference type="PANTHER" id="PTHR11054:SF22">
    <property type="entry name" value="6-PHOSPHOGLUCONOLACTONASE 3, CHLOROPLASTIC"/>
    <property type="match status" value="1"/>
</dbReference>
<dbReference type="AlphaFoldDB" id="A0A7S4QJ70"/>
<dbReference type="EMBL" id="HBNS01003252">
    <property type="protein sequence ID" value="CAE4583246.1"/>
    <property type="molecule type" value="Transcribed_RNA"/>
</dbReference>
<dbReference type="GO" id="GO:0017057">
    <property type="term" value="F:6-phosphogluconolactonase activity"/>
    <property type="evidence" value="ECO:0007669"/>
    <property type="project" value="UniProtKB-UniRule"/>
</dbReference>
<feature type="domain" description="Glucosamine/galactosamine-6-phosphate isomerase" evidence="3">
    <location>
        <begin position="13"/>
        <end position="220"/>
    </location>
</feature>
<dbReference type="InterPro" id="IPR005900">
    <property type="entry name" value="6-phosphogluconolactonase_DevB"/>
</dbReference>
<dbReference type="Pfam" id="PF01182">
    <property type="entry name" value="Glucosamine_iso"/>
    <property type="match status" value="1"/>
</dbReference>
<sequence length="280" mass="30085">MSYKTTLIKSTSKATLPSDLQDVIIQACNKALNVDNRSIFSIALSGGSLPSFLSGITEKFSSQKIDPQYEKWHVLLADERAVPDTDDDSNLKSLKAKFFGETSIPESQIYVIDESLLSDVEKMAESYEEKAVKHVLSIDADGKLDLAVLGFGPDGHTCSLFPGHPLLEEKTKLVTSLTDSPKPPPSRITLTFPVLNEMTRLVIFCGAGSSKGPILKATFTKLEEKGDATGEATGGKKYDAFLADPAPYPCGMVRTVTGGDDDTSGVVWVVDSDAATDAGW</sequence>
<keyword evidence="2" id="KW-0378">Hydrolase</keyword>
<dbReference type="GO" id="GO:0005975">
    <property type="term" value="P:carbohydrate metabolic process"/>
    <property type="evidence" value="ECO:0007669"/>
    <property type="project" value="UniProtKB-UniRule"/>
</dbReference>
<gene>
    <name evidence="4" type="ORF">DBRI00130_LOCUS2635</name>
</gene>
<comment type="similarity">
    <text evidence="1 2">Belongs to the glucosamine/galactosamine-6-phosphate isomerase family. 6-phosphogluconolactonase subfamily.</text>
</comment>
<comment type="catalytic activity">
    <reaction evidence="2">
        <text>6-phospho-D-glucono-1,5-lactone + H2O = 6-phospho-D-gluconate + H(+)</text>
        <dbReference type="Rhea" id="RHEA:12556"/>
        <dbReference type="ChEBI" id="CHEBI:15377"/>
        <dbReference type="ChEBI" id="CHEBI:15378"/>
        <dbReference type="ChEBI" id="CHEBI:57955"/>
        <dbReference type="ChEBI" id="CHEBI:58759"/>
        <dbReference type="EC" id="3.1.1.31"/>
    </reaction>
</comment>
<dbReference type="Gene3D" id="3.40.50.1360">
    <property type="match status" value="1"/>
</dbReference>
<dbReference type="UniPathway" id="UPA00115">
    <property type="reaction ID" value="UER00409"/>
</dbReference>
<comment type="pathway">
    <text evidence="2">Carbohydrate degradation; pentose phosphate pathway; D-ribulose 5-phosphate from D-glucose 6-phosphate (oxidative stage): step 2/3.</text>
</comment>